<dbReference type="InterPro" id="IPR042211">
    <property type="entry name" value="CRISPR-assoc_Cas1_N"/>
</dbReference>
<dbReference type="InterPro" id="IPR042206">
    <property type="entry name" value="CRISPR-assoc_Cas1_C"/>
</dbReference>
<comment type="cofactor">
    <cofactor evidence="9">
        <name>Mg(2+)</name>
        <dbReference type="ChEBI" id="CHEBI:18420"/>
    </cofactor>
    <cofactor evidence="9">
        <name>Mn(2+)</name>
        <dbReference type="ChEBI" id="CHEBI:29035"/>
    </cofactor>
</comment>
<evidence type="ECO:0000256" key="4">
    <source>
        <dbReference type="ARBA" id="ARBA00022801"/>
    </source>
</evidence>
<evidence type="ECO:0000256" key="2">
    <source>
        <dbReference type="ARBA" id="ARBA00022723"/>
    </source>
</evidence>
<dbReference type="PATRIC" id="fig|1298851.3.peg.1084"/>
<accession>A0A0S3QU06</accession>
<evidence type="ECO:0000313" key="10">
    <source>
        <dbReference type="EMBL" id="BAT71823.1"/>
    </source>
</evidence>
<evidence type="ECO:0000256" key="5">
    <source>
        <dbReference type="ARBA" id="ARBA00022842"/>
    </source>
</evidence>
<protein>
    <recommendedName>
        <fullName evidence="9">CRISPR-associated endonuclease Cas1</fullName>
        <ecNumber evidence="9">3.1.-.-</ecNumber>
    </recommendedName>
</protein>
<dbReference type="GO" id="GO:0046872">
    <property type="term" value="F:metal ion binding"/>
    <property type="evidence" value="ECO:0007669"/>
    <property type="project" value="UniProtKB-UniRule"/>
</dbReference>
<dbReference type="AlphaFoldDB" id="A0A0S3QU06"/>
<dbReference type="Gene3D" id="3.100.10.20">
    <property type="entry name" value="CRISPR-associated endonuclease Cas1, N-terminal domain"/>
    <property type="match status" value="1"/>
</dbReference>
<keyword evidence="5 9" id="KW-0460">Magnesium</keyword>
<dbReference type="EC" id="3.1.-.-" evidence="9"/>
<feature type="binding site" evidence="9">
    <location>
        <position position="156"/>
    </location>
    <ligand>
        <name>Mn(2+)</name>
        <dbReference type="ChEBI" id="CHEBI:29035"/>
    </ligand>
</feature>
<keyword evidence="1 9" id="KW-0540">Nuclease</keyword>
<dbReference type="RefSeq" id="WP_068549821.1">
    <property type="nucleotide sequence ID" value="NZ_AP013035.1"/>
</dbReference>
<reference evidence="11" key="1">
    <citation type="journal article" date="2018" name="Science">
        <title>A primordial and reversible TCA cycle in a facultatively chemolithoautotrophic thermophile.</title>
        <authorList>
            <person name="Nunoura T."/>
            <person name="Chikaraishi Y."/>
            <person name="Izaki R."/>
            <person name="Suwa T."/>
            <person name="Sato T."/>
            <person name="Harada T."/>
            <person name="Mori K."/>
            <person name="Kato Y."/>
            <person name="Miyazaki M."/>
            <person name="Shimamura S."/>
            <person name="Yanagawa K."/>
            <person name="Shuto A."/>
            <person name="Ohkouchi N."/>
            <person name="Fujita N."/>
            <person name="Takaki Y."/>
            <person name="Atomi H."/>
            <person name="Takai K."/>
        </authorList>
    </citation>
    <scope>NUCLEOTIDE SEQUENCE [LARGE SCALE GENOMIC DNA]</scope>
    <source>
        <strain evidence="11">DSM 17441 / JCM 13301 / NBRC 103674 / ABI70S6</strain>
    </source>
</reference>
<keyword evidence="11" id="KW-1185">Reference proteome</keyword>
<evidence type="ECO:0000256" key="3">
    <source>
        <dbReference type="ARBA" id="ARBA00022759"/>
    </source>
</evidence>
<dbReference type="HAMAP" id="MF_01470">
    <property type="entry name" value="Cas1"/>
    <property type="match status" value="1"/>
</dbReference>
<comment type="similarity">
    <text evidence="9">Belongs to the CRISPR-associated endonuclease Cas1 family.</text>
</comment>
<dbReference type="InterPro" id="IPR002729">
    <property type="entry name" value="CRISPR-assoc_Cas1"/>
</dbReference>
<dbReference type="KEGG" id="ttk:TST_1029"/>
<proteinExistence type="inferred from homology"/>
<dbReference type="GO" id="GO:0016787">
    <property type="term" value="F:hydrolase activity"/>
    <property type="evidence" value="ECO:0007669"/>
    <property type="project" value="UniProtKB-KW"/>
</dbReference>
<keyword evidence="7 9" id="KW-0238">DNA-binding</keyword>
<dbReference type="CDD" id="cd09722">
    <property type="entry name" value="Cas1_I-B"/>
    <property type="match status" value="1"/>
</dbReference>
<dbReference type="OrthoDB" id="9803119at2"/>
<gene>
    <name evidence="9 10" type="primary">cas1</name>
    <name evidence="10" type="ORF">TST_1029</name>
</gene>
<dbReference type="GO" id="GO:0051607">
    <property type="term" value="P:defense response to virus"/>
    <property type="evidence" value="ECO:0007669"/>
    <property type="project" value="UniProtKB-UniRule"/>
</dbReference>
<dbReference type="PANTHER" id="PTHR43219:SF1">
    <property type="entry name" value="CRISPR-ASSOCIATED ENDONUCLEASE CAS1"/>
    <property type="match status" value="1"/>
</dbReference>
<dbReference type="InterPro" id="IPR019858">
    <property type="entry name" value="CRISPR-assoc_Cas1_HMARI/TNEAP"/>
</dbReference>
<dbReference type="STRING" id="1298851.TST_1029"/>
<keyword evidence="3 9" id="KW-0255">Endonuclease</keyword>
<dbReference type="GO" id="GO:0043571">
    <property type="term" value="P:maintenance of CRISPR repeat elements"/>
    <property type="evidence" value="ECO:0007669"/>
    <property type="project" value="UniProtKB-UniRule"/>
</dbReference>
<keyword evidence="2 9" id="KW-0479">Metal-binding</keyword>
<dbReference type="NCBIfam" id="TIGR00287">
    <property type="entry name" value="cas1"/>
    <property type="match status" value="1"/>
</dbReference>
<feature type="binding site" evidence="9">
    <location>
        <position position="222"/>
    </location>
    <ligand>
        <name>Mn(2+)</name>
        <dbReference type="ChEBI" id="CHEBI:29035"/>
    </ligand>
</feature>
<dbReference type="Proteomes" id="UP000063234">
    <property type="component" value="Chromosome"/>
</dbReference>
<evidence type="ECO:0000256" key="1">
    <source>
        <dbReference type="ARBA" id="ARBA00022722"/>
    </source>
</evidence>
<evidence type="ECO:0000256" key="9">
    <source>
        <dbReference type="HAMAP-Rule" id="MF_01470"/>
    </source>
</evidence>
<comment type="function">
    <text evidence="9">CRISPR (clustered regularly interspaced short palindromic repeat), is an adaptive immune system that provides protection against mobile genetic elements (viruses, transposable elements and conjugative plasmids). CRISPR clusters contain spacers, sequences complementary to antecedent mobile elements, and target invading nucleic acids. CRISPR clusters are transcribed and processed into CRISPR RNA (crRNA). Acts as a dsDNA endonuclease. Involved in the integration of spacer DNA into the CRISPR cassette.</text>
</comment>
<dbReference type="GO" id="GO:0004520">
    <property type="term" value="F:DNA endonuclease activity"/>
    <property type="evidence" value="ECO:0007669"/>
    <property type="project" value="InterPro"/>
</dbReference>
<organism evidence="10 11">
    <name type="scientific">Thermosulfidibacter takaii (strain DSM 17441 / JCM 13301 / NBRC 103674 / ABI70S6)</name>
    <dbReference type="NCBI Taxonomy" id="1298851"/>
    <lineage>
        <taxon>Bacteria</taxon>
        <taxon>Pseudomonadati</taxon>
        <taxon>Thermosulfidibacterota</taxon>
        <taxon>Thermosulfidibacteria</taxon>
        <taxon>Thermosulfidibacterales</taxon>
        <taxon>Thermosulfidibacteraceae</taxon>
    </lineage>
</organism>
<dbReference type="EMBL" id="AP013035">
    <property type="protein sequence ID" value="BAT71823.1"/>
    <property type="molecule type" value="Genomic_DNA"/>
</dbReference>
<dbReference type="Gene3D" id="1.20.120.920">
    <property type="entry name" value="CRISPR-associated endonuclease Cas1, C-terminal domain"/>
    <property type="match status" value="1"/>
</dbReference>
<keyword evidence="4 9" id="KW-0378">Hydrolase</keyword>
<dbReference type="PANTHER" id="PTHR43219">
    <property type="entry name" value="CRISPR-ASSOCIATED ENDONUCLEASE CAS1"/>
    <property type="match status" value="1"/>
</dbReference>
<feature type="binding site" evidence="9">
    <location>
        <position position="237"/>
    </location>
    <ligand>
        <name>Mn(2+)</name>
        <dbReference type="ChEBI" id="CHEBI:29035"/>
    </ligand>
</feature>
<evidence type="ECO:0000256" key="7">
    <source>
        <dbReference type="ARBA" id="ARBA00023125"/>
    </source>
</evidence>
<sequence>MQKVFYIFSDGELKRKDNTIQFVTGDGKRTIPVEVIDSIFVFSEVTLNKRFLEFVTQKQIPVHFFNRYGYYQGSYYPREHMNSGLIILKQAEHYLDNTKRMYLASSFVDAALRNMIFNLRVYASRGKDFGDAIAEMEALRAEIYGAKTTAELMAVEGRAREKYYSCFDEITQDSDFEFQTRTRRPPANRMNALISFGNSLLYVTALSEIYRTHLDPRIGYLHETNQRSFTLNLDLAEIFKPLIVDRVIFSLINRKEIKADDFWDEMGGIYLKEKGRKKFIEAFEARLRETITHKKLRRKVSYRRLIRLECYKIIKHLIGDEMYTPFVMTR</sequence>
<dbReference type="Pfam" id="PF01867">
    <property type="entry name" value="Cas_Cas1"/>
    <property type="match status" value="1"/>
</dbReference>
<evidence type="ECO:0000313" key="11">
    <source>
        <dbReference type="Proteomes" id="UP000063234"/>
    </source>
</evidence>
<comment type="subunit">
    <text evidence="9">Homodimer, forms a heterotetramer with a Cas2 homodimer.</text>
</comment>
<keyword evidence="8 9" id="KW-0464">Manganese</keyword>
<dbReference type="NCBIfam" id="TIGR03641">
    <property type="entry name" value="cas1_HMARI"/>
    <property type="match status" value="1"/>
</dbReference>
<dbReference type="GO" id="GO:0003677">
    <property type="term" value="F:DNA binding"/>
    <property type="evidence" value="ECO:0007669"/>
    <property type="project" value="UniProtKB-KW"/>
</dbReference>
<evidence type="ECO:0000256" key="8">
    <source>
        <dbReference type="ARBA" id="ARBA00023211"/>
    </source>
</evidence>
<name>A0A0S3QU06_THET7</name>
<evidence type="ECO:0000256" key="6">
    <source>
        <dbReference type="ARBA" id="ARBA00023118"/>
    </source>
</evidence>
<keyword evidence="6 9" id="KW-0051">Antiviral defense</keyword>